<comment type="caution">
    <text evidence="2">The sequence shown here is derived from an EMBL/GenBank/DDBJ whole genome shotgun (WGS) entry which is preliminary data.</text>
</comment>
<gene>
    <name evidence="2" type="ORF">QLQ16_10000</name>
</gene>
<sequence length="90" mass="9917">MTVWLLLLHLLNFVLPALAMALLMPLAGRWVMGGVAWPVRHRMAVHAVAGVLVLLAGLFLQGQDGKMSTYMALVLVAATAEWAMHKGWRR</sequence>
<keyword evidence="3" id="KW-1185">Reference proteome</keyword>
<dbReference type="Proteomes" id="UP001431902">
    <property type="component" value="Unassembled WGS sequence"/>
</dbReference>
<keyword evidence="1" id="KW-1133">Transmembrane helix</keyword>
<evidence type="ECO:0000256" key="1">
    <source>
        <dbReference type="SAM" id="Phobius"/>
    </source>
</evidence>
<dbReference type="RefSeq" id="WP_283224543.1">
    <property type="nucleotide sequence ID" value="NZ_JASGBH010000006.1"/>
</dbReference>
<name>A0ABT6X841_9BURK</name>
<evidence type="ECO:0000313" key="2">
    <source>
        <dbReference type="EMBL" id="MDI9234168.1"/>
    </source>
</evidence>
<organism evidence="2 3">
    <name type="scientific">Limnohabitans lacus</name>
    <dbReference type="NCBI Taxonomy" id="3045173"/>
    <lineage>
        <taxon>Bacteria</taxon>
        <taxon>Pseudomonadati</taxon>
        <taxon>Pseudomonadota</taxon>
        <taxon>Betaproteobacteria</taxon>
        <taxon>Burkholderiales</taxon>
        <taxon>Comamonadaceae</taxon>
        <taxon>Limnohabitans</taxon>
    </lineage>
</organism>
<protein>
    <submittedName>
        <fullName evidence="2">Uncharacterized protein</fullName>
    </submittedName>
</protein>
<reference evidence="2" key="1">
    <citation type="submission" date="2023-05" db="EMBL/GenBank/DDBJ databases">
        <title>Limnohabitans sp. strain HM2-2 Genome sequencing and assembly.</title>
        <authorList>
            <person name="Jung Y."/>
        </authorList>
    </citation>
    <scope>NUCLEOTIDE SEQUENCE</scope>
    <source>
        <strain evidence="2">HM2-2</strain>
    </source>
</reference>
<evidence type="ECO:0000313" key="3">
    <source>
        <dbReference type="Proteomes" id="UP001431902"/>
    </source>
</evidence>
<proteinExistence type="predicted"/>
<accession>A0ABT6X841</accession>
<dbReference type="EMBL" id="JASGBH010000006">
    <property type="protein sequence ID" value="MDI9234168.1"/>
    <property type="molecule type" value="Genomic_DNA"/>
</dbReference>
<keyword evidence="1" id="KW-0472">Membrane</keyword>
<keyword evidence="1" id="KW-0812">Transmembrane</keyword>
<feature type="transmembrane region" description="Helical" evidence="1">
    <location>
        <begin position="43"/>
        <end position="61"/>
    </location>
</feature>
<feature type="transmembrane region" description="Helical" evidence="1">
    <location>
        <begin position="6"/>
        <end position="31"/>
    </location>
</feature>